<organism evidence="2 3">
    <name type="scientific">Paraliobacillus quinghaiensis</name>
    <dbReference type="NCBI Taxonomy" id="470815"/>
    <lineage>
        <taxon>Bacteria</taxon>
        <taxon>Bacillati</taxon>
        <taxon>Bacillota</taxon>
        <taxon>Bacilli</taxon>
        <taxon>Bacillales</taxon>
        <taxon>Bacillaceae</taxon>
        <taxon>Paraliobacillus</taxon>
    </lineage>
</organism>
<feature type="transmembrane region" description="Helical" evidence="1">
    <location>
        <begin position="47"/>
        <end position="65"/>
    </location>
</feature>
<accession>A0A917THP4</accession>
<keyword evidence="1" id="KW-0812">Transmembrane</keyword>
<evidence type="ECO:0000313" key="3">
    <source>
        <dbReference type="Proteomes" id="UP000618460"/>
    </source>
</evidence>
<feature type="transmembrane region" description="Helical" evidence="1">
    <location>
        <begin position="132"/>
        <end position="149"/>
    </location>
</feature>
<keyword evidence="3" id="KW-1185">Reference proteome</keyword>
<reference evidence="2" key="2">
    <citation type="submission" date="2020-09" db="EMBL/GenBank/DDBJ databases">
        <authorList>
            <person name="Sun Q."/>
            <person name="Zhou Y."/>
        </authorList>
    </citation>
    <scope>NUCLEOTIDE SEQUENCE</scope>
    <source>
        <strain evidence="2">CGMCC 1.6333</strain>
    </source>
</reference>
<evidence type="ECO:0000313" key="2">
    <source>
        <dbReference type="EMBL" id="GGM22777.1"/>
    </source>
</evidence>
<dbReference type="Proteomes" id="UP000618460">
    <property type="component" value="Unassembled WGS sequence"/>
</dbReference>
<gene>
    <name evidence="2" type="ORF">GCM10011351_05780</name>
</gene>
<comment type="caution">
    <text evidence="2">The sequence shown here is derived from an EMBL/GenBank/DDBJ whole genome shotgun (WGS) entry which is preliminary data.</text>
</comment>
<evidence type="ECO:0000256" key="1">
    <source>
        <dbReference type="SAM" id="Phobius"/>
    </source>
</evidence>
<sequence>MLAFFLLHLILLASINLTLFQIDINLAFLLIVITSCIVLTTQNHKFYRTLIILFIAYSYTGSRLWEIVNPIWFFIPRTLLYGLVFSFISILFGRNIIERFLVSCLTVSLGEIIYVVIVQQIGWKESLGNSELMNLLLLQAGVIFTFYVIREIKIKLEVILQQIEQQKKRWTNE</sequence>
<keyword evidence="1" id="KW-1133">Transmembrane helix</keyword>
<proteinExistence type="predicted"/>
<dbReference type="EMBL" id="BMLG01000001">
    <property type="protein sequence ID" value="GGM22777.1"/>
    <property type="molecule type" value="Genomic_DNA"/>
</dbReference>
<name>A0A917THP4_9BACI</name>
<dbReference type="AlphaFoldDB" id="A0A917THP4"/>
<dbReference type="Pfam" id="PF24124">
    <property type="entry name" value="YphA"/>
    <property type="match status" value="1"/>
</dbReference>
<feature type="transmembrane region" description="Helical" evidence="1">
    <location>
        <begin position="100"/>
        <end position="120"/>
    </location>
</feature>
<reference evidence="2" key="1">
    <citation type="journal article" date="2014" name="Int. J. Syst. Evol. Microbiol.">
        <title>Complete genome sequence of Corynebacterium casei LMG S-19264T (=DSM 44701T), isolated from a smear-ripened cheese.</title>
        <authorList>
            <consortium name="US DOE Joint Genome Institute (JGI-PGF)"/>
            <person name="Walter F."/>
            <person name="Albersmeier A."/>
            <person name="Kalinowski J."/>
            <person name="Ruckert C."/>
        </authorList>
    </citation>
    <scope>NUCLEOTIDE SEQUENCE</scope>
    <source>
        <strain evidence="2">CGMCC 1.6333</strain>
    </source>
</reference>
<protein>
    <submittedName>
        <fullName evidence="2">Uncharacterized protein</fullName>
    </submittedName>
</protein>
<feature type="transmembrane region" description="Helical" evidence="1">
    <location>
        <begin position="71"/>
        <end position="93"/>
    </location>
</feature>
<dbReference type="InterPro" id="IPR014617">
    <property type="entry name" value="YphA_Bacsu"/>
</dbReference>
<keyword evidence="1" id="KW-0472">Membrane</keyword>